<dbReference type="SUPFAM" id="SSF53850">
    <property type="entry name" value="Periplasmic binding protein-like II"/>
    <property type="match status" value="1"/>
</dbReference>
<keyword evidence="1" id="KW-0732">Signal</keyword>
<dbReference type="PANTHER" id="PTHR43649:SF14">
    <property type="entry name" value="BLR3389 PROTEIN"/>
    <property type="match status" value="1"/>
</dbReference>
<keyword evidence="3" id="KW-1185">Reference proteome</keyword>
<name>A0A398CEL7_9BACL</name>
<evidence type="ECO:0000256" key="1">
    <source>
        <dbReference type="SAM" id="SignalP"/>
    </source>
</evidence>
<feature type="chain" id="PRO_5038622147" evidence="1">
    <location>
        <begin position="21"/>
        <end position="440"/>
    </location>
</feature>
<evidence type="ECO:0000313" key="2">
    <source>
        <dbReference type="EMBL" id="RIE01070.1"/>
    </source>
</evidence>
<dbReference type="OrthoDB" id="9763054at2"/>
<dbReference type="InterPro" id="IPR006059">
    <property type="entry name" value="SBP"/>
</dbReference>
<comment type="caution">
    <text evidence="2">The sequence shown here is derived from an EMBL/GenBank/DDBJ whole genome shotgun (WGS) entry which is preliminary data.</text>
</comment>
<dbReference type="Proteomes" id="UP000266340">
    <property type="component" value="Unassembled WGS sequence"/>
</dbReference>
<dbReference type="PANTHER" id="PTHR43649">
    <property type="entry name" value="ARABINOSE-BINDING PROTEIN-RELATED"/>
    <property type="match status" value="1"/>
</dbReference>
<dbReference type="InterPro" id="IPR050490">
    <property type="entry name" value="Bact_solute-bd_prot1"/>
</dbReference>
<protein>
    <submittedName>
        <fullName evidence="2">Carbohydrate ABC transporter substrate-binding protein</fullName>
    </submittedName>
</protein>
<reference evidence="2 3" key="1">
    <citation type="submission" date="2018-09" db="EMBL/GenBank/DDBJ databases">
        <title>Cohnella cavernae sp. nov., isolated from a karst cave.</title>
        <authorList>
            <person name="Zhu H."/>
        </authorList>
    </citation>
    <scope>NUCLEOTIDE SEQUENCE [LARGE SCALE GENOMIC DNA]</scope>
    <source>
        <strain evidence="2 3">K2E09-144</strain>
    </source>
</reference>
<dbReference type="Pfam" id="PF01547">
    <property type="entry name" value="SBP_bac_1"/>
    <property type="match status" value="1"/>
</dbReference>
<dbReference type="EMBL" id="QXJM01000040">
    <property type="protein sequence ID" value="RIE01070.1"/>
    <property type="molecule type" value="Genomic_DNA"/>
</dbReference>
<dbReference type="RefSeq" id="WP_119151335.1">
    <property type="nucleotide sequence ID" value="NZ_JBHSOV010000014.1"/>
</dbReference>
<organism evidence="2 3">
    <name type="scientific">Cohnella faecalis</name>
    <dbReference type="NCBI Taxonomy" id="2315694"/>
    <lineage>
        <taxon>Bacteria</taxon>
        <taxon>Bacillati</taxon>
        <taxon>Bacillota</taxon>
        <taxon>Bacilli</taxon>
        <taxon>Bacillales</taxon>
        <taxon>Paenibacillaceae</taxon>
        <taxon>Cohnella</taxon>
    </lineage>
</organism>
<accession>A0A398CEL7</accession>
<dbReference type="PROSITE" id="PS51257">
    <property type="entry name" value="PROKAR_LIPOPROTEIN"/>
    <property type="match status" value="1"/>
</dbReference>
<dbReference type="Gene3D" id="3.40.190.10">
    <property type="entry name" value="Periplasmic binding protein-like II"/>
    <property type="match status" value="2"/>
</dbReference>
<feature type="signal peptide" evidence="1">
    <location>
        <begin position="1"/>
        <end position="20"/>
    </location>
</feature>
<proteinExistence type="predicted"/>
<dbReference type="AlphaFoldDB" id="A0A398CEL7"/>
<gene>
    <name evidence="2" type="ORF">D3H35_21845</name>
</gene>
<sequence>MRKMKIASMLLLLAGVSVIAACSSGGNGVAESGNASSGAAATGTGSGGATKTVKMLNFKVEIKDQLAAMIKEYEQLTPGVKIALETIGGGADSAAALRTKFSSGDQPDIFLNGGYKELDLWLEHLEDLSDQPWAEHVLPFAKEPMTKDGKLYGQPLNLEGYGFIYNKDLFKQAGITELPKTFDELEAAAAKLQAAGITPFVNGYGEWWVLGNHLANIGFAYQDNPDTFIAGLDQGTATFVDNEKFQQWVKLFDLTLKYGGKNSLQVDYNTQISEFATGKAAMTQQGNWTQVSLSETNPSLNIGLLPMPINNDAEAMDKLPVGVPYSWVVYNKSKVKDEAKAFLDWMVSSDIGKRYMTEEFKHIPAFDNITANNEILGQLAADIIAYSQANRTISWNWFKFPGGEATSHYFSDAMQGYVGGQLSKEAMLKEFLTKWNDLNK</sequence>
<evidence type="ECO:0000313" key="3">
    <source>
        <dbReference type="Proteomes" id="UP000266340"/>
    </source>
</evidence>